<dbReference type="Proteomes" id="UP000327030">
    <property type="component" value="Chromosome 1"/>
</dbReference>
<gene>
    <name evidence="1" type="ORF">FXF36_13360</name>
</gene>
<dbReference type="KEGG" id="pxv:FXF36_13360"/>
<dbReference type="AlphaFoldDB" id="A0A5P6VTZ7"/>
<protein>
    <submittedName>
        <fullName evidence="1">DUF1016 domain-containing protein</fullName>
    </submittedName>
</protein>
<evidence type="ECO:0000313" key="1">
    <source>
        <dbReference type="EMBL" id="QFJ55798.1"/>
    </source>
</evidence>
<reference evidence="2" key="1">
    <citation type="submission" date="2019-08" db="EMBL/GenBank/DDBJ databases">
        <title>Complete Genome Sequence of the Polysaccharide-Degrading Rumen Bacterium Pseudobutyrivibrio xylanivorans MA3014.</title>
        <authorList>
            <person name="Palevich N."/>
            <person name="Maclean P.H."/>
            <person name="Kelly W.J."/>
            <person name="Leahy S.C."/>
            <person name="Rakonjac J."/>
            <person name="Attwood G.T."/>
        </authorList>
    </citation>
    <scope>NUCLEOTIDE SEQUENCE [LARGE SCALE GENOMIC DNA]</scope>
    <source>
        <strain evidence="2">MA3014</strain>
    </source>
</reference>
<evidence type="ECO:0000313" key="2">
    <source>
        <dbReference type="Proteomes" id="UP000327030"/>
    </source>
</evidence>
<organism evidence="1 2">
    <name type="scientific">Pseudobutyrivibrio xylanivorans</name>
    <dbReference type="NCBI Taxonomy" id="185007"/>
    <lineage>
        <taxon>Bacteria</taxon>
        <taxon>Bacillati</taxon>
        <taxon>Bacillota</taxon>
        <taxon>Clostridia</taxon>
        <taxon>Lachnospirales</taxon>
        <taxon>Lachnospiraceae</taxon>
        <taxon>Pseudobutyrivibrio</taxon>
    </lineage>
</organism>
<proteinExistence type="predicted"/>
<name>A0A5P6VTZ7_PSEXY</name>
<accession>A0A5P6VTZ7</accession>
<dbReference type="EMBL" id="CP043028">
    <property type="protein sequence ID" value="QFJ55798.1"/>
    <property type="molecule type" value="Genomic_DNA"/>
</dbReference>
<sequence length="93" mass="11096">MLEDEIIFVIINLTELPGANNTWDQAERLAWLFYFKEIVPTVSAHLLSWSHYERFLQVDDKEAREWYAKEAYKKYSNDDIKRVRNNAGLKCLI</sequence>